<dbReference type="Pfam" id="PF20143">
    <property type="entry name" value="NAD_kinase_C"/>
    <property type="match status" value="1"/>
</dbReference>
<evidence type="ECO:0000256" key="5">
    <source>
        <dbReference type="ARBA" id="ARBA00047925"/>
    </source>
</evidence>
<protein>
    <recommendedName>
        <fullName evidence="6">NAD kinase</fullName>
        <ecNumber evidence="6">2.7.1.23</ecNumber>
    </recommendedName>
    <alternativeName>
        <fullName evidence="6">ATP-dependent NAD kinase</fullName>
    </alternativeName>
</protein>
<dbReference type="GO" id="GO:0005524">
    <property type="term" value="F:ATP binding"/>
    <property type="evidence" value="ECO:0007669"/>
    <property type="project" value="UniProtKB-KW"/>
</dbReference>
<keyword evidence="6" id="KW-0547">Nucleotide-binding</keyword>
<dbReference type="PANTHER" id="PTHR20275">
    <property type="entry name" value="NAD KINASE"/>
    <property type="match status" value="1"/>
</dbReference>
<comment type="catalytic activity">
    <reaction evidence="5 6">
        <text>NAD(+) + ATP = ADP + NADP(+) + H(+)</text>
        <dbReference type="Rhea" id="RHEA:18629"/>
        <dbReference type="ChEBI" id="CHEBI:15378"/>
        <dbReference type="ChEBI" id="CHEBI:30616"/>
        <dbReference type="ChEBI" id="CHEBI:57540"/>
        <dbReference type="ChEBI" id="CHEBI:58349"/>
        <dbReference type="ChEBI" id="CHEBI:456216"/>
        <dbReference type="EC" id="2.7.1.23"/>
    </reaction>
</comment>
<dbReference type="Pfam" id="PF01513">
    <property type="entry name" value="NAD_kinase"/>
    <property type="match status" value="1"/>
</dbReference>
<dbReference type="GeneID" id="93876211"/>
<keyword evidence="6" id="KW-0067">ATP-binding</keyword>
<dbReference type="InterPro" id="IPR016064">
    <property type="entry name" value="NAD/diacylglycerol_kinase_sf"/>
</dbReference>
<gene>
    <name evidence="7" type="primary">ppnK</name>
    <name evidence="6" type="synonym">nadK</name>
    <name evidence="7" type="ORF">TENDBA_0441</name>
</gene>
<comment type="caution">
    <text evidence="6">Lacks conserved residue(s) required for the propagation of feature annotation.</text>
</comment>
<keyword evidence="6" id="KW-0963">Cytoplasm</keyword>
<evidence type="ECO:0000256" key="2">
    <source>
        <dbReference type="ARBA" id="ARBA00022777"/>
    </source>
</evidence>
<dbReference type="GO" id="GO:0006741">
    <property type="term" value="P:NADP+ biosynthetic process"/>
    <property type="evidence" value="ECO:0007669"/>
    <property type="project" value="UniProtKB-UniRule"/>
</dbReference>
<name>A0AAU8S4Y1_TREPL</name>
<comment type="function">
    <text evidence="6">Involved in the regulation of the intracellular balance of NAD and NADP, and is a key enzyme in the biosynthesis of NADP. Catalyzes specifically the phosphorylation on 2'-hydroxyl of the adenosine moiety of NAD to yield NADP.</text>
</comment>
<dbReference type="HAMAP" id="MF_00361">
    <property type="entry name" value="NAD_kinase"/>
    <property type="match status" value="1"/>
</dbReference>
<comment type="similarity">
    <text evidence="6">Belongs to the NAD kinase family.</text>
</comment>
<evidence type="ECO:0000313" key="8">
    <source>
        <dbReference type="Proteomes" id="UP000031112"/>
    </source>
</evidence>
<feature type="binding site" evidence="6">
    <location>
        <begin position="150"/>
        <end position="151"/>
    </location>
    <ligand>
        <name>NAD(+)</name>
        <dbReference type="ChEBI" id="CHEBI:57540"/>
    </ligand>
</feature>
<dbReference type="AlphaFoldDB" id="A0AAU8S4Y1"/>
<dbReference type="RefSeq" id="WP_010881889.1">
    <property type="nucleotide sequence ID" value="NZ_CP007548.1"/>
</dbReference>
<dbReference type="Proteomes" id="UP000031112">
    <property type="component" value="Chromosome"/>
</dbReference>
<dbReference type="InterPro" id="IPR017437">
    <property type="entry name" value="ATP-NAD_kinase_PpnK-typ_C"/>
</dbReference>
<evidence type="ECO:0000256" key="4">
    <source>
        <dbReference type="ARBA" id="ARBA00023027"/>
    </source>
</evidence>
<evidence type="ECO:0000256" key="3">
    <source>
        <dbReference type="ARBA" id="ARBA00022857"/>
    </source>
</evidence>
<accession>A0AAU8S4Y1</accession>
<feature type="active site" description="Proton acceptor" evidence="6">
    <location>
        <position position="76"/>
    </location>
</feature>
<keyword evidence="3 6" id="KW-0521">NADP</keyword>
<feature type="binding site" evidence="6">
    <location>
        <begin position="76"/>
        <end position="77"/>
    </location>
    <ligand>
        <name>NAD(+)</name>
        <dbReference type="ChEBI" id="CHEBI:57540"/>
    </ligand>
</feature>
<reference evidence="7 8" key="1">
    <citation type="journal article" date="2014" name="PLoS Negl. Trop. Dis.">
        <title>Whole Genome Sequence of the Treponema pallidum subsp. endemicum Strain Bosnia A: The Genome Is Related to Yaws Treponemes but Contains Few Loci Similar to Syphilis Treponemes.</title>
        <authorList>
            <person name="Staudova B."/>
            <person name="Strouhal M."/>
            <person name="Zobanikova M."/>
            <person name="Cejkova D."/>
            <person name="Fulton L.L."/>
            <person name="Chen L."/>
            <person name="Giacani L."/>
            <person name="Centurion-Lara A."/>
            <person name="Bruisten S.M."/>
            <person name="Sodergren E."/>
            <person name="Weinstock G.M."/>
            <person name="Smajs D."/>
        </authorList>
    </citation>
    <scope>NUCLEOTIDE SEQUENCE [LARGE SCALE GENOMIC DNA]</scope>
    <source>
        <strain evidence="7 8">Bosnia A</strain>
    </source>
</reference>
<organism evidence="7 8">
    <name type="scientific">Treponema pallidum subsp. endemicum str. Bosnia A</name>
    <dbReference type="NCBI Taxonomy" id="1155776"/>
    <lineage>
        <taxon>Bacteria</taxon>
        <taxon>Pseudomonadati</taxon>
        <taxon>Spirochaetota</taxon>
        <taxon>Spirochaetia</taxon>
        <taxon>Spirochaetales</taxon>
        <taxon>Treponemataceae</taxon>
        <taxon>Treponema</taxon>
    </lineage>
</organism>
<keyword evidence="4 6" id="KW-0520">NAD</keyword>
<dbReference type="EMBL" id="CP007548">
    <property type="protein sequence ID" value="AJB40461.1"/>
    <property type="molecule type" value="Genomic_DNA"/>
</dbReference>
<keyword evidence="2 6" id="KW-0418">Kinase</keyword>
<feature type="binding site" evidence="6">
    <location>
        <position position="161"/>
    </location>
    <ligand>
        <name>NAD(+)</name>
        <dbReference type="ChEBI" id="CHEBI:57540"/>
    </ligand>
</feature>
<dbReference type="SMR" id="A0AAU8S4Y1"/>
<comment type="cofactor">
    <cofactor evidence="6">
        <name>a divalent metal cation</name>
        <dbReference type="ChEBI" id="CHEBI:60240"/>
    </cofactor>
</comment>
<dbReference type="EC" id="2.7.1.23" evidence="6"/>
<dbReference type="Gene3D" id="3.40.50.10330">
    <property type="entry name" value="Probable inorganic polyphosphate/atp-NAD kinase, domain 1"/>
    <property type="match status" value="1"/>
</dbReference>
<dbReference type="GO" id="GO:0003951">
    <property type="term" value="F:NAD+ kinase activity"/>
    <property type="evidence" value="ECO:0007669"/>
    <property type="project" value="UniProtKB-UniRule"/>
</dbReference>
<keyword evidence="1 6" id="KW-0808">Transferase</keyword>
<dbReference type="InterPro" id="IPR017438">
    <property type="entry name" value="ATP-NAD_kinase_N"/>
</dbReference>
<feature type="binding site" evidence="6">
    <location>
        <position position="180"/>
    </location>
    <ligand>
        <name>NAD(+)</name>
        <dbReference type="ChEBI" id="CHEBI:57540"/>
    </ligand>
</feature>
<dbReference type="GO" id="GO:0051287">
    <property type="term" value="F:NAD binding"/>
    <property type="evidence" value="ECO:0007669"/>
    <property type="project" value="UniProtKB-ARBA"/>
</dbReference>
<dbReference type="PANTHER" id="PTHR20275:SF0">
    <property type="entry name" value="NAD KINASE"/>
    <property type="match status" value="1"/>
</dbReference>
<dbReference type="GO" id="GO:0005737">
    <property type="term" value="C:cytoplasm"/>
    <property type="evidence" value="ECO:0007669"/>
    <property type="project" value="UniProtKB-SubCell"/>
</dbReference>
<proteinExistence type="inferred from homology"/>
<comment type="subcellular location">
    <subcellularLocation>
        <location evidence="6">Cytoplasm</location>
    </subcellularLocation>
</comment>
<evidence type="ECO:0000256" key="6">
    <source>
        <dbReference type="HAMAP-Rule" id="MF_00361"/>
    </source>
</evidence>
<evidence type="ECO:0000256" key="1">
    <source>
        <dbReference type="ARBA" id="ARBA00022679"/>
    </source>
</evidence>
<evidence type="ECO:0000313" key="7">
    <source>
        <dbReference type="EMBL" id="AJB40461.1"/>
    </source>
</evidence>
<dbReference type="SUPFAM" id="SSF111331">
    <property type="entry name" value="NAD kinase/diacylglycerol kinase-like"/>
    <property type="match status" value="1"/>
</dbReference>
<dbReference type="GO" id="GO:0046872">
    <property type="term" value="F:metal ion binding"/>
    <property type="evidence" value="ECO:0007669"/>
    <property type="project" value="UniProtKB-UniRule"/>
</dbReference>
<sequence length="305" mass="32634">MSSRVCPQRPVAKSSGDAKVLLIVSTYKPRAAVLAADVVNFLSIRGFQCHTIEYDGLNKESCARAGYMFAVSIGGDGTTLFAARCASPSGIPILAINLGRFGFIAPIEPRYWQQALSDYLAGGVRPAERALISCTVTRAGKEIASCLALNDVVLSSGRVARLTRAEVCFNDISFGVYEADGIILATPTGSTAYSAACGGPILDPDLDAFVLTPISALCLSNRPVVVPSSGVVRIKVLSMRHKETVLSVDGHELCTLQEEDQLLASRSSCSARLVFCTPHVFYHALCSKLAWSGSIFSRRGRRHDD</sequence>
<dbReference type="GO" id="GO:0019674">
    <property type="term" value="P:NAD+ metabolic process"/>
    <property type="evidence" value="ECO:0007669"/>
    <property type="project" value="InterPro"/>
</dbReference>
<dbReference type="InterPro" id="IPR002504">
    <property type="entry name" value="NADK"/>
</dbReference>
<dbReference type="Gene3D" id="2.60.200.30">
    <property type="entry name" value="Probable inorganic polyphosphate/atp-NAD kinase, domain 2"/>
    <property type="match status" value="1"/>
</dbReference>